<dbReference type="GeneID" id="103362577"/>
<dbReference type="AlphaFoldDB" id="A0A9Y4MYM2"/>
<dbReference type="InterPro" id="IPR046341">
    <property type="entry name" value="SET_dom_sf"/>
</dbReference>
<evidence type="ECO:0000259" key="2">
    <source>
        <dbReference type="Pfam" id="PF21549"/>
    </source>
</evidence>
<organism evidence="3 4">
    <name type="scientific">Stegastes partitus</name>
    <name type="common">bicolor damselfish</name>
    <dbReference type="NCBI Taxonomy" id="144197"/>
    <lineage>
        <taxon>Eukaryota</taxon>
        <taxon>Metazoa</taxon>
        <taxon>Chordata</taxon>
        <taxon>Craniata</taxon>
        <taxon>Vertebrata</taxon>
        <taxon>Euteleostomi</taxon>
        <taxon>Actinopterygii</taxon>
        <taxon>Neopterygii</taxon>
        <taxon>Teleostei</taxon>
        <taxon>Neoteleostei</taxon>
        <taxon>Acanthomorphata</taxon>
        <taxon>Ovalentaria</taxon>
        <taxon>Pomacentridae</taxon>
        <taxon>Stegastes</taxon>
    </lineage>
</organism>
<feature type="compositionally biased region" description="Polar residues" evidence="1">
    <location>
        <begin position="185"/>
        <end position="199"/>
    </location>
</feature>
<keyword evidence="3" id="KW-1185">Reference proteome</keyword>
<dbReference type="Pfam" id="PF21549">
    <property type="entry name" value="PRDM2_PR"/>
    <property type="match status" value="1"/>
</dbReference>
<name>A0A9Y4MYM2_9TELE</name>
<feature type="region of interest" description="Disordered" evidence="1">
    <location>
        <begin position="176"/>
        <end position="199"/>
    </location>
</feature>
<dbReference type="RefSeq" id="XP_008287186.1">
    <property type="nucleotide sequence ID" value="XM_008288964.1"/>
</dbReference>
<gene>
    <name evidence="4" type="primary">LOC103362577</name>
</gene>
<feature type="domain" description="SET" evidence="2">
    <location>
        <begin position="125"/>
        <end position="184"/>
    </location>
</feature>
<sequence length="199" mass="21621">MCGWDQSYTATSHSSAMLTSEGAHTMEQDDTHHGAKMASTATSTGSDGAETMTDTDVDMEMDMEEADMTQWTETEFEEKCTYIVKDTAWEAGPDGDAAMTTTTTTTRAEASLPRNLAFKHLAGSKEVVGVCSREYIPKGTRFGPLVGEIYTADSVPKDANRKYFWRVSTHIQNTHTCTTKHTHTSSEAGGTPSSDVTPV</sequence>
<dbReference type="InterPro" id="IPR001214">
    <property type="entry name" value="SET_dom"/>
</dbReference>
<accession>A0A9Y4MYM2</accession>
<evidence type="ECO:0000313" key="3">
    <source>
        <dbReference type="Proteomes" id="UP000694891"/>
    </source>
</evidence>
<evidence type="ECO:0000313" key="4">
    <source>
        <dbReference type="RefSeq" id="XP_008287186.1"/>
    </source>
</evidence>
<proteinExistence type="predicted"/>
<dbReference type="Gene3D" id="2.170.270.10">
    <property type="entry name" value="SET domain"/>
    <property type="match status" value="1"/>
</dbReference>
<dbReference type="Proteomes" id="UP000694891">
    <property type="component" value="Unplaced"/>
</dbReference>
<reference evidence="4" key="1">
    <citation type="submission" date="2025-08" db="UniProtKB">
        <authorList>
            <consortium name="RefSeq"/>
        </authorList>
    </citation>
    <scope>IDENTIFICATION</scope>
</reference>
<feature type="region of interest" description="Disordered" evidence="1">
    <location>
        <begin position="24"/>
        <end position="53"/>
    </location>
</feature>
<evidence type="ECO:0000256" key="1">
    <source>
        <dbReference type="SAM" id="MobiDB-lite"/>
    </source>
</evidence>
<feature type="compositionally biased region" description="Basic and acidic residues" evidence="1">
    <location>
        <begin position="24"/>
        <end position="33"/>
    </location>
</feature>
<protein>
    <submittedName>
        <fullName evidence="4">PR domain zinc finger protein 1-like</fullName>
    </submittedName>
</protein>